<protein>
    <recommendedName>
        <fullName evidence="3">ATP-citrate synthase/succinyl-CoA ligase C-terminal domain-containing protein</fullName>
    </recommendedName>
</protein>
<feature type="region of interest" description="Disordered" evidence="2">
    <location>
        <begin position="274"/>
        <end position="302"/>
    </location>
</feature>
<dbReference type="GO" id="GO:0042709">
    <property type="term" value="C:succinate-CoA ligase complex"/>
    <property type="evidence" value="ECO:0007669"/>
    <property type="project" value="TreeGrafter"/>
</dbReference>
<organism evidence="4 5">
    <name type="scientific">Fusarium irregulare</name>
    <dbReference type="NCBI Taxonomy" id="2494466"/>
    <lineage>
        <taxon>Eukaryota</taxon>
        <taxon>Fungi</taxon>
        <taxon>Dikarya</taxon>
        <taxon>Ascomycota</taxon>
        <taxon>Pezizomycotina</taxon>
        <taxon>Sordariomycetes</taxon>
        <taxon>Hypocreomycetidae</taxon>
        <taxon>Hypocreales</taxon>
        <taxon>Nectriaceae</taxon>
        <taxon>Fusarium</taxon>
        <taxon>Fusarium incarnatum-equiseti species complex</taxon>
    </lineage>
</organism>
<dbReference type="GO" id="GO:0005739">
    <property type="term" value="C:mitochondrion"/>
    <property type="evidence" value="ECO:0007669"/>
    <property type="project" value="TreeGrafter"/>
</dbReference>
<dbReference type="GO" id="GO:0000166">
    <property type="term" value="F:nucleotide binding"/>
    <property type="evidence" value="ECO:0007669"/>
    <property type="project" value="UniProtKB-KW"/>
</dbReference>
<dbReference type="Pfam" id="PF00549">
    <property type="entry name" value="Ligase_CoA"/>
    <property type="match status" value="1"/>
</dbReference>
<accession>A0A9W8UF04</accession>
<dbReference type="GO" id="GO:0006104">
    <property type="term" value="P:succinyl-CoA metabolic process"/>
    <property type="evidence" value="ECO:0007669"/>
    <property type="project" value="TreeGrafter"/>
</dbReference>
<dbReference type="SUPFAM" id="SSF52210">
    <property type="entry name" value="Succinyl-CoA synthetase domains"/>
    <property type="match status" value="1"/>
</dbReference>
<dbReference type="EMBL" id="JAPDHF010000001">
    <property type="protein sequence ID" value="KAJ4023815.1"/>
    <property type="molecule type" value="Genomic_DNA"/>
</dbReference>
<evidence type="ECO:0000256" key="2">
    <source>
        <dbReference type="SAM" id="MobiDB-lite"/>
    </source>
</evidence>
<keyword evidence="1" id="KW-0547">Nucleotide-binding</keyword>
<reference evidence="4" key="1">
    <citation type="submission" date="2022-10" db="EMBL/GenBank/DDBJ databases">
        <title>Fusarium specimens isolated from Avocado Roots.</title>
        <authorList>
            <person name="Stajich J."/>
            <person name="Roper C."/>
            <person name="Heimlech-Rivalta G."/>
        </authorList>
    </citation>
    <scope>NUCLEOTIDE SEQUENCE</scope>
    <source>
        <strain evidence="4">CF00143</strain>
    </source>
</reference>
<dbReference type="PANTHER" id="PTHR11815">
    <property type="entry name" value="SUCCINYL-COA SYNTHETASE BETA CHAIN"/>
    <property type="match status" value="1"/>
</dbReference>
<dbReference type="GO" id="GO:0004775">
    <property type="term" value="F:succinate-CoA ligase (ADP-forming) activity"/>
    <property type="evidence" value="ECO:0007669"/>
    <property type="project" value="TreeGrafter"/>
</dbReference>
<gene>
    <name evidence="4" type="ORF">NW766_000038</name>
</gene>
<keyword evidence="5" id="KW-1185">Reference proteome</keyword>
<comment type="caution">
    <text evidence="4">The sequence shown here is derived from an EMBL/GenBank/DDBJ whole genome shotgun (WGS) entry which is preliminary data.</text>
</comment>
<dbReference type="PROSITE" id="PS01217">
    <property type="entry name" value="SUCCINYL_COA_LIG_3"/>
    <property type="match status" value="1"/>
</dbReference>
<dbReference type="Proteomes" id="UP001152130">
    <property type="component" value="Unassembled WGS sequence"/>
</dbReference>
<dbReference type="InterPro" id="IPR005811">
    <property type="entry name" value="SUCC_ACL_C"/>
</dbReference>
<evidence type="ECO:0000313" key="4">
    <source>
        <dbReference type="EMBL" id="KAJ4023815.1"/>
    </source>
</evidence>
<dbReference type="PANTHER" id="PTHR11815:SF10">
    <property type="entry name" value="SUCCINATE--COA LIGASE [GDP-FORMING] SUBUNIT BETA, MITOCHONDRIAL"/>
    <property type="match status" value="1"/>
</dbReference>
<dbReference type="Gene3D" id="3.40.50.261">
    <property type="entry name" value="Succinyl-CoA synthetase domains"/>
    <property type="match status" value="1"/>
</dbReference>
<sequence>MTIDRKTCTPVIKIRDLQDPVKQPDGSYSGMQYHFELKDGEEKLAPFVANFAGRHKLGKVLRESFNKILSAVYEIFTKCQALSLEVDLLRPMGNYRLICVNSHFEFDDDAPKSARKKYTASREVLFEVQAERFAEIHGFVYVKMSDGNIGTVVNGAGLAMSTTDAIQQYGGQSNNFLDVGGQATTETMQKAFRVVMSDPKVKVVIINIYGGEWEESIEDANLGFHVESGFAAAASKAVELSKAVRNKPISPKRLAALDRLGPLDEKELWDDEKVEKGKRRKAMKMKQKKAREREIKKKTTEKEARIAEIKKRKLERDAAKAEAKEEANRTW</sequence>
<dbReference type="Gene3D" id="3.30.470.20">
    <property type="entry name" value="ATP-grasp fold, B domain"/>
    <property type="match status" value="1"/>
</dbReference>
<feature type="domain" description="ATP-citrate synthase/succinyl-CoA ligase C-terminal" evidence="3">
    <location>
        <begin position="152"/>
        <end position="211"/>
    </location>
</feature>
<dbReference type="InterPro" id="IPR016102">
    <property type="entry name" value="Succinyl-CoA_synth-like"/>
</dbReference>
<evidence type="ECO:0000256" key="1">
    <source>
        <dbReference type="ARBA" id="ARBA00022741"/>
    </source>
</evidence>
<dbReference type="GO" id="GO:0006099">
    <property type="term" value="P:tricarboxylic acid cycle"/>
    <property type="evidence" value="ECO:0007669"/>
    <property type="project" value="TreeGrafter"/>
</dbReference>
<proteinExistence type="predicted"/>
<name>A0A9W8UF04_9HYPO</name>
<feature type="compositionally biased region" description="Basic residues" evidence="2">
    <location>
        <begin position="276"/>
        <end position="290"/>
    </location>
</feature>
<dbReference type="InterPro" id="IPR017866">
    <property type="entry name" value="Succ-CoA_synthase_bsu_CS"/>
</dbReference>
<evidence type="ECO:0000259" key="3">
    <source>
        <dbReference type="Pfam" id="PF00549"/>
    </source>
</evidence>
<evidence type="ECO:0000313" key="5">
    <source>
        <dbReference type="Proteomes" id="UP001152130"/>
    </source>
</evidence>
<dbReference type="AlphaFoldDB" id="A0A9W8UF04"/>
<feature type="compositionally biased region" description="Basic and acidic residues" evidence="2">
    <location>
        <begin position="291"/>
        <end position="302"/>
    </location>
</feature>